<evidence type="ECO:0000256" key="1">
    <source>
        <dbReference type="ARBA" id="ARBA00022714"/>
    </source>
</evidence>
<dbReference type="EMBL" id="LUKY01000032">
    <property type="protein sequence ID" value="OIZ95124.1"/>
    <property type="molecule type" value="Genomic_DNA"/>
</dbReference>
<organism evidence="6 7">
    <name type="scientific">Candidatus Rickettsiella isopodorum</name>
    <dbReference type="NCBI Taxonomy" id="1225476"/>
    <lineage>
        <taxon>Bacteria</taxon>
        <taxon>Pseudomonadati</taxon>
        <taxon>Pseudomonadota</taxon>
        <taxon>Gammaproteobacteria</taxon>
        <taxon>Legionellales</taxon>
        <taxon>Coxiellaceae</taxon>
        <taxon>Rickettsiella</taxon>
    </lineage>
</organism>
<evidence type="ECO:0000313" key="6">
    <source>
        <dbReference type="EMBL" id="OIZ95124.1"/>
    </source>
</evidence>
<comment type="caution">
    <text evidence="6">The sequence shown here is derived from an EMBL/GenBank/DDBJ whole genome shotgun (WGS) entry which is preliminary data.</text>
</comment>
<dbReference type="InterPro" id="IPR036922">
    <property type="entry name" value="Rieske_2Fe-2S_sf"/>
</dbReference>
<dbReference type="GO" id="GO:0046872">
    <property type="term" value="F:metal ion binding"/>
    <property type="evidence" value="ECO:0007669"/>
    <property type="project" value="UniProtKB-KW"/>
</dbReference>
<dbReference type="OrthoDB" id="9800167at2"/>
<evidence type="ECO:0000313" key="7">
    <source>
        <dbReference type="Proteomes" id="UP000183924"/>
    </source>
</evidence>
<dbReference type="STRING" id="1225476.A1D18_03230"/>
<evidence type="ECO:0000256" key="2">
    <source>
        <dbReference type="ARBA" id="ARBA00022723"/>
    </source>
</evidence>
<feature type="domain" description="Rieske" evidence="5">
    <location>
        <begin position="5"/>
        <end position="100"/>
    </location>
</feature>
<accession>A0A1J8P5Q5</accession>
<sequence>MTNWVDVIDVASFPVNSYQVFDWNGLSLLVFNLNGKFYAIKNLCTHEDQSLEGGEIEGEEIICPWHGAGFCIKTGVATRAPAFTGIKTFPARLVDGKVQVAIDR</sequence>
<protein>
    <submittedName>
        <fullName evidence="6">(2Fe-2S)-binding protein</fullName>
    </submittedName>
</protein>
<reference evidence="6 7" key="1">
    <citation type="submission" date="2016-03" db="EMBL/GenBank/DDBJ databases">
        <title>Comparative genomics of Rickettsiella.</title>
        <authorList>
            <person name="Chandler C."/>
            <person name="Wang Y."/>
        </authorList>
    </citation>
    <scope>NUCLEOTIDE SEQUENCE [LARGE SCALE GENOMIC DNA]</scope>
    <source>
        <strain evidence="6 7">RCFS May 2013</strain>
    </source>
</reference>
<evidence type="ECO:0000259" key="5">
    <source>
        <dbReference type="PROSITE" id="PS51296"/>
    </source>
</evidence>
<dbReference type="RefSeq" id="WP_071662385.1">
    <property type="nucleotide sequence ID" value="NZ_LUKY01000032.1"/>
</dbReference>
<dbReference type="PANTHER" id="PTHR21496">
    <property type="entry name" value="FERREDOXIN-RELATED"/>
    <property type="match status" value="1"/>
</dbReference>
<evidence type="ECO:0000256" key="4">
    <source>
        <dbReference type="ARBA" id="ARBA00023014"/>
    </source>
</evidence>
<dbReference type="GO" id="GO:0051537">
    <property type="term" value="F:2 iron, 2 sulfur cluster binding"/>
    <property type="evidence" value="ECO:0007669"/>
    <property type="project" value="UniProtKB-KW"/>
</dbReference>
<keyword evidence="4" id="KW-0411">Iron-sulfur</keyword>
<dbReference type="Pfam" id="PF00355">
    <property type="entry name" value="Rieske"/>
    <property type="match status" value="1"/>
</dbReference>
<dbReference type="AlphaFoldDB" id="A0A1J8P5Q5"/>
<dbReference type="Proteomes" id="UP000183924">
    <property type="component" value="Unassembled WGS sequence"/>
</dbReference>
<name>A0A1J8P5Q5_9COXI</name>
<dbReference type="InterPro" id="IPR017941">
    <property type="entry name" value="Rieske_2Fe-2S"/>
</dbReference>
<dbReference type="PROSITE" id="PS51296">
    <property type="entry name" value="RIESKE"/>
    <property type="match status" value="1"/>
</dbReference>
<dbReference type="SUPFAM" id="SSF50022">
    <property type="entry name" value="ISP domain"/>
    <property type="match status" value="1"/>
</dbReference>
<evidence type="ECO:0000256" key="3">
    <source>
        <dbReference type="ARBA" id="ARBA00023004"/>
    </source>
</evidence>
<keyword evidence="2" id="KW-0479">Metal-binding</keyword>
<proteinExistence type="predicted"/>
<gene>
    <name evidence="6" type="ORF">A1D18_03230</name>
</gene>
<keyword evidence="1" id="KW-0001">2Fe-2S</keyword>
<keyword evidence="7" id="KW-1185">Reference proteome</keyword>
<dbReference type="PANTHER" id="PTHR21496:SF23">
    <property type="entry name" value="3-PHENYLPROPIONATE_CINNAMIC ACID DIOXYGENASE FERREDOXIN SUBUNIT"/>
    <property type="match status" value="1"/>
</dbReference>
<dbReference type="Gene3D" id="2.102.10.10">
    <property type="entry name" value="Rieske [2Fe-2S] iron-sulphur domain"/>
    <property type="match status" value="1"/>
</dbReference>
<keyword evidence="3" id="KW-0408">Iron</keyword>